<evidence type="ECO:0000259" key="19">
    <source>
        <dbReference type="SMART" id="SM00831"/>
    </source>
</evidence>
<feature type="transmembrane region" description="Helical" evidence="18">
    <location>
        <begin position="80"/>
        <end position="101"/>
    </location>
</feature>
<evidence type="ECO:0000256" key="7">
    <source>
        <dbReference type="ARBA" id="ARBA00022519"/>
    </source>
</evidence>
<dbReference type="SUPFAM" id="SSF56784">
    <property type="entry name" value="HAD-like"/>
    <property type="match status" value="1"/>
</dbReference>
<dbReference type="InterPro" id="IPR036412">
    <property type="entry name" value="HAD-like_sf"/>
</dbReference>
<evidence type="ECO:0000313" key="21">
    <source>
        <dbReference type="Proteomes" id="UP000742786"/>
    </source>
</evidence>
<sequence length="878" mass="95893">MQTTVAKSAASPAPAKPANAIAAQNSVELLKKARADSDAVLKELGSQQNGLSQAEADSRLKQVGTNEIVREKRQPVLMRLLSNIRNPLVLLLSALGVLSYLTGDHRATAVISVMVVLGLVLRFYQELRADNAAAKLQAMVSNTATLVRDGKEAEVSIKLLVPGDIVRLAAGDMVPADVRVLSAKDLFLNQAALTGEALPVEKKAAAAAAAEIQNPLDLPNLCFLGSNVESGAATAVVIYTGGRTYFGSLAASIVAQRQLTSFDKGINKFTWLMIGFIAVMVPAVFLINGFSRHNWLEAFLFAMAVAVGLTPEMLPMIVTVNLSKGALAMSRRKVIVKRLNAIQNFGAMDVLCTDKTGTLTQGKIVLEKHLDANGDPSEKVLHYGYLNSFHHTGLKNLLDAAILDHEELKEHLKADEEFRKIDEIPFDFIRRRMSVIVEDKTGLNTLICKGAVDEVLSQCTRVEVKGELIEVLPEHDAKRRQLADELNGQGFRVIALAYKQMPGAPDEPVYAVKDEADLILLGFLAFLDPPKDTASEALKRLHALNVDVKVLTGDNEIITTYICNEVGMLVGHLLLGSQIEAMSEMELAEAANATSVFARLAPAHKERIIHALQSKGHVLGFLGDGINDAPALKAADVGISVDSAVDIAKESSDIILLENSLLVLEQGVLEGRRVFGNIVKYIKMAASSNFGNMFSVVGASAFLPFLPMLPIQVLANNLLYDFSQTTIPTDQVDAEWLATPRQWEIDNILRFILFIGPISSIFDYLTFFLMLYVFNCWNNPDLFHTGWFVESLFTQTLIIHVIRTNKIPFIQSHASWPLIITSLIIVAVGAWLTVSPLASALGFVPLPSSYWLYLAVMMLGYAVLTQVAKTWFIRRFGE</sequence>
<dbReference type="SFLD" id="SFLDS00003">
    <property type="entry name" value="Haloacid_Dehalogenase"/>
    <property type="match status" value="1"/>
</dbReference>
<evidence type="ECO:0000256" key="11">
    <source>
        <dbReference type="ARBA" id="ARBA00022840"/>
    </source>
</evidence>
<dbReference type="NCBIfam" id="NF011702">
    <property type="entry name" value="PRK15122.1"/>
    <property type="match status" value="1"/>
</dbReference>
<dbReference type="Gene3D" id="3.40.1110.10">
    <property type="entry name" value="Calcium-transporting ATPase, cytoplasmic domain N"/>
    <property type="match status" value="1"/>
</dbReference>
<dbReference type="InterPro" id="IPR044492">
    <property type="entry name" value="P_typ_ATPase_HD_dom"/>
</dbReference>
<dbReference type="Pfam" id="PF00122">
    <property type="entry name" value="E1-E2_ATPase"/>
    <property type="match status" value="1"/>
</dbReference>
<organism evidence="20 21">
    <name type="scientific">Georgfuchsia toluolica</name>
    <dbReference type="NCBI Taxonomy" id="424218"/>
    <lineage>
        <taxon>Bacteria</taxon>
        <taxon>Pseudomonadati</taxon>
        <taxon>Pseudomonadota</taxon>
        <taxon>Betaproteobacteria</taxon>
        <taxon>Nitrosomonadales</taxon>
        <taxon>Sterolibacteriaceae</taxon>
        <taxon>Georgfuchsia</taxon>
    </lineage>
</organism>
<keyword evidence="20" id="KW-0378">Hydrolase</keyword>
<dbReference type="InterPro" id="IPR008250">
    <property type="entry name" value="ATPase_P-typ_transduc_dom_A_sf"/>
</dbReference>
<dbReference type="Proteomes" id="UP000742786">
    <property type="component" value="Unassembled WGS sequence"/>
</dbReference>
<evidence type="ECO:0000256" key="1">
    <source>
        <dbReference type="ARBA" id="ARBA00003954"/>
    </source>
</evidence>
<dbReference type="InterPro" id="IPR023214">
    <property type="entry name" value="HAD_sf"/>
</dbReference>
<dbReference type="InterPro" id="IPR023299">
    <property type="entry name" value="ATPase_P-typ_cyto_dom_N"/>
</dbReference>
<dbReference type="Pfam" id="PF00690">
    <property type="entry name" value="Cation_ATPase_N"/>
    <property type="match status" value="1"/>
</dbReference>
<feature type="transmembrane region" description="Helical" evidence="18">
    <location>
        <begin position="786"/>
        <end position="802"/>
    </location>
</feature>
<evidence type="ECO:0000256" key="6">
    <source>
        <dbReference type="ARBA" id="ARBA00022475"/>
    </source>
</evidence>
<feature type="transmembrane region" description="Helical" evidence="18">
    <location>
        <begin position="850"/>
        <end position="872"/>
    </location>
</feature>
<evidence type="ECO:0000313" key="20">
    <source>
        <dbReference type="EMBL" id="CAG4882402.1"/>
    </source>
</evidence>
<comment type="subcellular location">
    <subcellularLocation>
        <location evidence="2">Cell inner membrane</location>
        <topology evidence="2">Multi-pass membrane protein</topology>
    </subcellularLocation>
</comment>
<proteinExistence type="inferred from homology"/>
<dbReference type="SUPFAM" id="SSF81665">
    <property type="entry name" value="Calcium ATPase, transmembrane domain M"/>
    <property type="match status" value="1"/>
</dbReference>
<keyword evidence="14 18" id="KW-1133">Transmembrane helix</keyword>
<keyword evidence="9 18" id="KW-0812">Transmembrane</keyword>
<keyword evidence="6" id="KW-1003">Cell membrane</keyword>
<dbReference type="Pfam" id="PF13246">
    <property type="entry name" value="Cation_ATPase"/>
    <property type="match status" value="1"/>
</dbReference>
<keyword evidence="13" id="KW-1278">Translocase</keyword>
<comment type="caution">
    <text evidence="20">The sequence shown here is derived from an EMBL/GenBank/DDBJ whole genome shotgun (WGS) entry which is preliminary data.</text>
</comment>
<comment type="catalytic activity">
    <reaction evidence="17">
        <text>Mg(2+)(out) + ATP + H2O = Mg(2+)(in) + ADP + phosphate + H(+)</text>
        <dbReference type="Rhea" id="RHEA:10260"/>
        <dbReference type="ChEBI" id="CHEBI:15377"/>
        <dbReference type="ChEBI" id="CHEBI:15378"/>
        <dbReference type="ChEBI" id="CHEBI:18420"/>
        <dbReference type="ChEBI" id="CHEBI:30616"/>
        <dbReference type="ChEBI" id="CHEBI:43474"/>
        <dbReference type="ChEBI" id="CHEBI:456216"/>
        <dbReference type="EC" id="7.2.2.14"/>
    </reaction>
</comment>
<keyword evidence="21" id="KW-1185">Reference proteome</keyword>
<dbReference type="GO" id="GO:0015444">
    <property type="term" value="F:P-type magnesium transporter activity"/>
    <property type="evidence" value="ECO:0007669"/>
    <property type="project" value="UniProtKB-EC"/>
</dbReference>
<evidence type="ECO:0000256" key="9">
    <source>
        <dbReference type="ARBA" id="ARBA00022692"/>
    </source>
</evidence>
<keyword evidence="12" id="KW-0460">Magnesium</keyword>
<comment type="function">
    <text evidence="1">Mediates magnesium influx to the cytosol.</text>
</comment>
<evidence type="ECO:0000256" key="10">
    <source>
        <dbReference type="ARBA" id="ARBA00022741"/>
    </source>
</evidence>
<dbReference type="PROSITE" id="PS00154">
    <property type="entry name" value="ATPASE_E1_E2"/>
    <property type="match status" value="1"/>
</dbReference>
<dbReference type="Gene3D" id="3.40.50.1000">
    <property type="entry name" value="HAD superfamily/HAD-like"/>
    <property type="match status" value="1"/>
</dbReference>
<evidence type="ECO:0000256" key="5">
    <source>
        <dbReference type="ARBA" id="ARBA00013555"/>
    </source>
</evidence>
<dbReference type="GO" id="GO:0016887">
    <property type="term" value="F:ATP hydrolysis activity"/>
    <property type="evidence" value="ECO:0007669"/>
    <property type="project" value="InterPro"/>
</dbReference>
<keyword evidence="11" id="KW-0067">ATP-binding</keyword>
<dbReference type="Gene3D" id="2.70.150.10">
    <property type="entry name" value="Calcium-transporting ATPase, cytoplasmic transduction domain A"/>
    <property type="match status" value="1"/>
</dbReference>
<dbReference type="PANTHER" id="PTHR42861">
    <property type="entry name" value="CALCIUM-TRANSPORTING ATPASE"/>
    <property type="match status" value="1"/>
</dbReference>
<dbReference type="NCBIfam" id="TIGR01524">
    <property type="entry name" value="ATPase-IIIB_Mg"/>
    <property type="match status" value="1"/>
</dbReference>
<dbReference type="GO" id="GO:0005524">
    <property type="term" value="F:ATP binding"/>
    <property type="evidence" value="ECO:0007669"/>
    <property type="project" value="UniProtKB-KW"/>
</dbReference>
<dbReference type="NCBIfam" id="TIGR01494">
    <property type="entry name" value="ATPase_P-type"/>
    <property type="match status" value="2"/>
</dbReference>
<dbReference type="InterPro" id="IPR018303">
    <property type="entry name" value="ATPase_P-typ_P_site"/>
</dbReference>
<evidence type="ECO:0000256" key="3">
    <source>
        <dbReference type="ARBA" id="ARBA00008746"/>
    </source>
</evidence>
<keyword evidence="7" id="KW-0997">Cell inner membrane</keyword>
<evidence type="ECO:0000256" key="13">
    <source>
        <dbReference type="ARBA" id="ARBA00022967"/>
    </source>
</evidence>
<feature type="transmembrane region" description="Helical" evidence="18">
    <location>
        <begin position="814"/>
        <end position="838"/>
    </location>
</feature>
<dbReference type="InterPro" id="IPR001757">
    <property type="entry name" value="P_typ_ATPase"/>
</dbReference>
<reference evidence="20" key="1">
    <citation type="submission" date="2021-04" db="EMBL/GenBank/DDBJ databases">
        <authorList>
            <person name="Hornung B."/>
        </authorList>
    </citation>
    <scope>NUCLEOTIDE SEQUENCE</scope>
    <source>
        <strain evidence="20">G5G6</strain>
    </source>
</reference>
<dbReference type="AlphaFoldDB" id="A0A916J1S5"/>
<dbReference type="InterPro" id="IPR006415">
    <property type="entry name" value="P-type_ATPase_IIIB"/>
</dbReference>
<keyword evidence="10" id="KW-0547">Nucleotide-binding</keyword>
<feature type="domain" description="Cation-transporting P-type ATPase N-terminal" evidence="19">
    <location>
        <begin position="31"/>
        <end position="104"/>
    </location>
</feature>
<comment type="similarity">
    <text evidence="3">Belongs to the cation transport ATPase (P-type) (TC 3.A.3) family. Type IIIB subfamily.</text>
</comment>
<dbReference type="InterPro" id="IPR004014">
    <property type="entry name" value="ATPase_P-typ_cation-transptr_N"/>
</dbReference>
<dbReference type="GO" id="GO:0005886">
    <property type="term" value="C:plasma membrane"/>
    <property type="evidence" value="ECO:0007669"/>
    <property type="project" value="UniProtKB-SubCell"/>
</dbReference>
<feature type="transmembrane region" description="Helical" evidence="18">
    <location>
        <begin position="107"/>
        <end position="124"/>
    </location>
</feature>
<feature type="transmembrane region" description="Helical" evidence="18">
    <location>
        <begin position="751"/>
        <end position="774"/>
    </location>
</feature>
<dbReference type="SFLD" id="SFLDF00027">
    <property type="entry name" value="p-type_atpase"/>
    <property type="match status" value="1"/>
</dbReference>
<name>A0A916J1S5_9PROT</name>
<evidence type="ECO:0000256" key="14">
    <source>
        <dbReference type="ARBA" id="ARBA00022989"/>
    </source>
</evidence>
<keyword evidence="15 18" id="KW-0472">Membrane</keyword>
<evidence type="ECO:0000256" key="12">
    <source>
        <dbReference type="ARBA" id="ARBA00022842"/>
    </source>
</evidence>
<feature type="transmembrane region" description="Helical" evidence="18">
    <location>
        <begin position="269"/>
        <end position="287"/>
    </location>
</feature>
<accession>A0A916J1S5</accession>
<dbReference type="SUPFAM" id="SSF81653">
    <property type="entry name" value="Calcium ATPase, transduction domain A"/>
    <property type="match status" value="1"/>
</dbReference>
<evidence type="ECO:0000256" key="17">
    <source>
        <dbReference type="ARBA" id="ARBA00047295"/>
    </source>
</evidence>
<dbReference type="Pfam" id="PF00689">
    <property type="entry name" value="Cation_ATPase_C"/>
    <property type="match status" value="1"/>
</dbReference>
<dbReference type="CDD" id="cd02077">
    <property type="entry name" value="P-type_ATPase_Mg"/>
    <property type="match status" value="1"/>
</dbReference>
<protein>
    <recommendedName>
        <fullName evidence="5">Magnesium-transporting ATPase, P-type 1</fullName>
        <ecNumber evidence="4">7.2.2.14</ecNumber>
    </recommendedName>
    <alternativeName>
        <fullName evidence="16">Mg(2+) transport ATPase, P-type 1</fullName>
    </alternativeName>
</protein>
<dbReference type="EMBL" id="CAJQUM010000001">
    <property type="protein sequence ID" value="CAG4882402.1"/>
    <property type="molecule type" value="Genomic_DNA"/>
</dbReference>
<dbReference type="SMART" id="SM00831">
    <property type="entry name" value="Cation_ATPase_N"/>
    <property type="match status" value="1"/>
</dbReference>
<dbReference type="InterPro" id="IPR006068">
    <property type="entry name" value="ATPase_P-typ_cation-transptr_C"/>
</dbReference>
<evidence type="ECO:0000256" key="16">
    <source>
        <dbReference type="ARBA" id="ARBA00029806"/>
    </source>
</evidence>
<feature type="transmembrane region" description="Helical" evidence="18">
    <location>
        <begin position="299"/>
        <end position="323"/>
    </location>
</feature>
<dbReference type="PRINTS" id="PR01836">
    <property type="entry name" value="MGATPASE"/>
</dbReference>
<gene>
    <name evidence="20" type="primary">mgtA</name>
    <name evidence="20" type="ORF">GTOL_10284</name>
</gene>
<evidence type="ECO:0000256" key="2">
    <source>
        <dbReference type="ARBA" id="ARBA00004429"/>
    </source>
</evidence>
<evidence type="ECO:0000256" key="4">
    <source>
        <dbReference type="ARBA" id="ARBA00012786"/>
    </source>
</evidence>
<keyword evidence="8" id="KW-0597">Phosphoprotein</keyword>
<dbReference type="InterPro" id="IPR059000">
    <property type="entry name" value="ATPase_P-type_domA"/>
</dbReference>
<dbReference type="InterPro" id="IPR023298">
    <property type="entry name" value="ATPase_P-typ_TM_dom_sf"/>
</dbReference>
<evidence type="ECO:0000256" key="18">
    <source>
        <dbReference type="SAM" id="Phobius"/>
    </source>
</evidence>
<dbReference type="Gene3D" id="1.20.1110.10">
    <property type="entry name" value="Calcium-transporting ATPase, transmembrane domain"/>
    <property type="match status" value="1"/>
</dbReference>
<evidence type="ECO:0000256" key="15">
    <source>
        <dbReference type="ARBA" id="ARBA00023136"/>
    </source>
</evidence>
<evidence type="ECO:0000256" key="8">
    <source>
        <dbReference type="ARBA" id="ARBA00022553"/>
    </source>
</evidence>
<dbReference type="EC" id="7.2.2.14" evidence="4"/>
<dbReference type="SFLD" id="SFLDG00002">
    <property type="entry name" value="C1.7:_P-type_atpase_like"/>
    <property type="match status" value="1"/>
</dbReference>